<evidence type="ECO:0000313" key="2">
    <source>
        <dbReference type="Proteomes" id="UP001150581"/>
    </source>
</evidence>
<comment type="caution">
    <text evidence="1">The sequence shown here is derived from an EMBL/GenBank/DDBJ whole genome shotgun (WGS) entry which is preliminary data.</text>
</comment>
<reference evidence="1" key="1">
    <citation type="submission" date="2022-07" db="EMBL/GenBank/DDBJ databases">
        <title>Phylogenomic reconstructions and comparative analyses of Kickxellomycotina fungi.</title>
        <authorList>
            <person name="Reynolds N.K."/>
            <person name="Stajich J.E."/>
            <person name="Barry K."/>
            <person name="Grigoriev I.V."/>
            <person name="Crous P."/>
            <person name="Smith M.E."/>
        </authorList>
    </citation>
    <scope>NUCLEOTIDE SEQUENCE</scope>
    <source>
        <strain evidence="1">Benny 63K</strain>
    </source>
</reference>
<evidence type="ECO:0000313" key="1">
    <source>
        <dbReference type="EMBL" id="KAJ1901297.1"/>
    </source>
</evidence>
<accession>A0ACC1IUR6</accession>
<protein>
    <submittedName>
        <fullName evidence="1">Uncharacterized protein</fullName>
    </submittedName>
</protein>
<sequence length="795" mass="81873">MTSYSFGDASATLVDSALESTSAGGGNGSGNTGGNVYDGTRVYRQDSVMGNSHHTGDYQLHHTSHAIDTKGMHSGDNIGASSASLAGVLAGINTNSVNDGSFADYFFKQQVMSLNSSHNNSSSHGSPQQQHQIDVSSVVAAVAAAASAVDNTGFSVYQHSSTAPPSAQPSSLSLSGHTQRQYSYSTQNYQDVESSHQSPSVTAAVLSGNISMSPVAATNVLSSANTSSLTLETNGTSATLLASSIPSFLSSLPLQNSTESSKYSSIVAGIGTNNSRNESGAIYNDDNTRNNNGRSVANNVTNNSILEAAAAAAAAVVNTGGGTGSGFNNALSSAASNSELTSLSASSNSYYSHQNSHSHYNQPHSHSYGRQQDQSAYSTNSLSFSHDPMSTVAGTAQADISNQNTAGSLAANGTAAVSSVTGMVNSAANIDLNYNVSSFSRPLSQLDGATTVFMSNSSSIDVGRASNGNGAALTSSFAGVGHNSNVMSPPQQLHGQYSYYQQQQQQPTQRNYNDYSAYYRSPSTALGMATATGNASTGVSPMSGTGMGGGTTVGASTHANPASSISSSQISGAAAAAAAAAVMGSGYYAPAYQPYMRTGASNMGGSGGSVSGAHSYYYSQAPTRYIPYGAYPPIRHFVSPARPFKCETCEQSFSRNHDLKRHVKIHSGVKPHKCHKCGKSFGRSDALKRHSMVKRCRSNNGNSAAKSTPTPASGSGSMGMSAGMTMSMSSQRQHQQQHHQQHQEQQSGGGVMTSISNGSRLAPVGTIFGQSGTQSINSSNSSIVSSMLSSRANVI</sequence>
<dbReference type="Proteomes" id="UP001150581">
    <property type="component" value="Unassembled WGS sequence"/>
</dbReference>
<gene>
    <name evidence="1" type="ORF">LPJ66_000882</name>
</gene>
<proteinExistence type="predicted"/>
<organism evidence="1 2">
    <name type="scientific">Kickxella alabastrina</name>
    <dbReference type="NCBI Taxonomy" id="61397"/>
    <lineage>
        <taxon>Eukaryota</taxon>
        <taxon>Fungi</taxon>
        <taxon>Fungi incertae sedis</taxon>
        <taxon>Zoopagomycota</taxon>
        <taxon>Kickxellomycotina</taxon>
        <taxon>Kickxellomycetes</taxon>
        <taxon>Kickxellales</taxon>
        <taxon>Kickxellaceae</taxon>
        <taxon>Kickxella</taxon>
    </lineage>
</organism>
<name>A0ACC1IUR6_9FUNG</name>
<keyword evidence="2" id="KW-1185">Reference proteome</keyword>
<dbReference type="EMBL" id="JANBPG010000034">
    <property type="protein sequence ID" value="KAJ1901297.1"/>
    <property type="molecule type" value="Genomic_DNA"/>
</dbReference>